<feature type="transmembrane region" description="Helical" evidence="8">
    <location>
        <begin position="38"/>
        <end position="57"/>
    </location>
</feature>
<dbReference type="SMART" id="SM00382">
    <property type="entry name" value="AAA"/>
    <property type="match status" value="2"/>
</dbReference>
<evidence type="ECO:0000256" key="4">
    <source>
        <dbReference type="ARBA" id="ARBA00022741"/>
    </source>
</evidence>
<feature type="transmembrane region" description="Helical" evidence="8">
    <location>
        <begin position="737"/>
        <end position="759"/>
    </location>
</feature>
<feature type="domain" description="ABC transmembrane type-1" evidence="11">
    <location>
        <begin position="607"/>
        <end position="878"/>
    </location>
</feature>
<evidence type="ECO:0000256" key="3">
    <source>
        <dbReference type="ARBA" id="ARBA00022692"/>
    </source>
</evidence>
<dbReference type="GO" id="GO:0005737">
    <property type="term" value="C:cytoplasm"/>
    <property type="evidence" value="ECO:0007669"/>
    <property type="project" value="UniProtKB-ARBA"/>
</dbReference>
<dbReference type="FunFam" id="3.40.50.300:FF:000604">
    <property type="entry name" value="ABC transporter B family member 28"/>
    <property type="match status" value="1"/>
</dbReference>
<dbReference type="Pfam" id="PF00664">
    <property type="entry name" value="ABC_membrane"/>
    <property type="match status" value="1"/>
</dbReference>
<feature type="transmembrane region" description="Helical" evidence="8">
    <location>
        <begin position="603"/>
        <end position="627"/>
    </location>
</feature>
<keyword evidence="3 8" id="KW-0812">Transmembrane</keyword>
<feature type="transmembrane region" description="Helical" evidence="8">
    <location>
        <begin position="261"/>
        <end position="279"/>
    </location>
</feature>
<dbReference type="Pfam" id="PF00005">
    <property type="entry name" value="ABC_tran"/>
    <property type="match status" value="2"/>
</dbReference>
<keyword evidence="5" id="KW-0067">ATP-binding</keyword>
<evidence type="ECO:0000256" key="6">
    <source>
        <dbReference type="ARBA" id="ARBA00022989"/>
    </source>
</evidence>
<dbReference type="Proteomes" id="UP000295560">
    <property type="component" value="Unassembled WGS sequence"/>
</dbReference>
<keyword evidence="4" id="KW-0547">Nucleotide-binding</keyword>
<evidence type="ECO:0000259" key="10">
    <source>
        <dbReference type="PROSITE" id="PS50893"/>
    </source>
</evidence>
<dbReference type="SUPFAM" id="SSF52540">
    <property type="entry name" value="P-loop containing nucleoside triphosphate hydrolases"/>
    <property type="match status" value="2"/>
</dbReference>
<dbReference type="Gene3D" id="3.40.50.300">
    <property type="entry name" value="P-loop containing nucleotide triphosphate hydrolases"/>
    <property type="match status" value="2"/>
</dbReference>
<feature type="transmembrane region" description="Helical" evidence="8">
    <location>
        <begin position="639"/>
        <end position="661"/>
    </location>
</feature>
<feature type="domain" description="ABC transporter" evidence="10">
    <location>
        <begin position="917"/>
        <end position="1142"/>
    </location>
</feature>
<dbReference type="Gene3D" id="1.20.1560.10">
    <property type="entry name" value="ABC transporter type 1, transmembrane domain"/>
    <property type="match status" value="2"/>
</dbReference>
<dbReference type="InterPro" id="IPR039421">
    <property type="entry name" value="Type_1_exporter"/>
</dbReference>
<keyword evidence="9" id="KW-0732">Signal</keyword>
<dbReference type="InterPro" id="IPR003439">
    <property type="entry name" value="ABC_transporter-like_ATP-bd"/>
</dbReference>
<keyword evidence="6 8" id="KW-1133">Transmembrane helix</keyword>
<dbReference type="InterPro" id="IPR011527">
    <property type="entry name" value="ABC1_TM_dom"/>
</dbReference>
<dbReference type="RefSeq" id="WP_207908587.1">
    <property type="nucleotide sequence ID" value="NZ_SMFZ01000001.1"/>
</dbReference>
<dbReference type="AlphaFoldDB" id="A0A4R1HVT6"/>
<comment type="caution">
    <text evidence="12">The sequence shown here is derived from an EMBL/GenBank/DDBJ whole genome shotgun (WGS) entry which is preliminary data.</text>
</comment>
<dbReference type="GO" id="GO:0016887">
    <property type="term" value="F:ATP hydrolysis activity"/>
    <property type="evidence" value="ECO:0007669"/>
    <property type="project" value="InterPro"/>
</dbReference>
<comment type="subcellular location">
    <subcellularLocation>
        <location evidence="1">Cell membrane</location>
        <topology evidence="1">Multi-pass membrane protein</topology>
    </subcellularLocation>
</comment>
<dbReference type="PROSITE" id="PS50929">
    <property type="entry name" value="ABC_TM1F"/>
    <property type="match status" value="2"/>
</dbReference>
<dbReference type="GO" id="GO:0140359">
    <property type="term" value="F:ABC-type transporter activity"/>
    <property type="evidence" value="ECO:0007669"/>
    <property type="project" value="InterPro"/>
</dbReference>
<evidence type="ECO:0000256" key="2">
    <source>
        <dbReference type="ARBA" id="ARBA00022448"/>
    </source>
</evidence>
<accession>A0A4R1HVT6</accession>
<feature type="domain" description="ABC transmembrane type-1" evidence="11">
    <location>
        <begin position="18"/>
        <end position="291"/>
    </location>
</feature>
<dbReference type="PROSITE" id="PS50893">
    <property type="entry name" value="ABC_TRANSPORTER_2"/>
    <property type="match status" value="2"/>
</dbReference>
<evidence type="ECO:0000256" key="1">
    <source>
        <dbReference type="ARBA" id="ARBA00004651"/>
    </source>
</evidence>
<dbReference type="InterPro" id="IPR003593">
    <property type="entry name" value="AAA+_ATPase"/>
</dbReference>
<dbReference type="InterPro" id="IPR027417">
    <property type="entry name" value="P-loop_NTPase"/>
</dbReference>
<keyword evidence="13" id="KW-1185">Reference proteome</keyword>
<feature type="chain" id="PRO_5039012528" evidence="9">
    <location>
        <begin position="30"/>
        <end position="1142"/>
    </location>
</feature>
<dbReference type="PANTHER" id="PTHR24221:SF654">
    <property type="entry name" value="ATP-BINDING CASSETTE SUB-FAMILY B MEMBER 6"/>
    <property type="match status" value="1"/>
</dbReference>
<dbReference type="GO" id="GO:0005524">
    <property type="term" value="F:ATP binding"/>
    <property type="evidence" value="ECO:0007669"/>
    <property type="project" value="UniProtKB-KW"/>
</dbReference>
<organism evidence="12 13">
    <name type="scientific">Pseudonocardia endophytica</name>
    <dbReference type="NCBI Taxonomy" id="401976"/>
    <lineage>
        <taxon>Bacteria</taxon>
        <taxon>Bacillati</taxon>
        <taxon>Actinomycetota</taxon>
        <taxon>Actinomycetes</taxon>
        <taxon>Pseudonocardiales</taxon>
        <taxon>Pseudonocardiaceae</taxon>
        <taxon>Pseudonocardia</taxon>
    </lineage>
</organism>
<evidence type="ECO:0000256" key="8">
    <source>
        <dbReference type="SAM" id="Phobius"/>
    </source>
</evidence>
<dbReference type="EMBL" id="SMFZ01000001">
    <property type="protein sequence ID" value="TCK25551.1"/>
    <property type="molecule type" value="Genomic_DNA"/>
</dbReference>
<name>A0A4R1HVT6_PSEEN</name>
<dbReference type="InterPro" id="IPR036640">
    <property type="entry name" value="ABC1_TM_sf"/>
</dbReference>
<evidence type="ECO:0000256" key="5">
    <source>
        <dbReference type="ARBA" id="ARBA00022840"/>
    </source>
</evidence>
<evidence type="ECO:0000259" key="11">
    <source>
        <dbReference type="PROSITE" id="PS50929"/>
    </source>
</evidence>
<evidence type="ECO:0000256" key="9">
    <source>
        <dbReference type="SAM" id="SignalP"/>
    </source>
</evidence>
<proteinExistence type="predicted"/>
<evidence type="ECO:0000256" key="7">
    <source>
        <dbReference type="ARBA" id="ARBA00023136"/>
    </source>
</evidence>
<gene>
    <name evidence="12" type="ORF">EV378_1364</name>
</gene>
<keyword evidence="2" id="KW-0813">Transport</keyword>
<dbReference type="GO" id="GO:0005886">
    <property type="term" value="C:plasma membrane"/>
    <property type="evidence" value="ECO:0007669"/>
    <property type="project" value="UniProtKB-SubCell"/>
</dbReference>
<reference evidence="12 13" key="1">
    <citation type="submission" date="2019-03" db="EMBL/GenBank/DDBJ databases">
        <title>Sequencing the genomes of 1000 actinobacteria strains.</title>
        <authorList>
            <person name="Klenk H.-P."/>
        </authorList>
    </citation>
    <scope>NUCLEOTIDE SEQUENCE [LARGE SCALE GENOMIC DNA]</scope>
    <source>
        <strain evidence="12 13">DSM 44969</strain>
    </source>
</reference>
<dbReference type="GO" id="GO:0034040">
    <property type="term" value="F:ATPase-coupled lipid transmembrane transporter activity"/>
    <property type="evidence" value="ECO:0007669"/>
    <property type="project" value="TreeGrafter"/>
</dbReference>
<evidence type="ECO:0000313" key="12">
    <source>
        <dbReference type="EMBL" id="TCK25551.1"/>
    </source>
</evidence>
<keyword evidence="7 8" id="KW-0472">Membrane</keyword>
<protein>
    <submittedName>
        <fullName evidence="12">ABC-type multidrug transport system fused ATPase/permease subunit</fullName>
    </submittedName>
</protein>
<evidence type="ECO:0000313" key="13">
    <source>
        <dbReference type="Proteomes" id="UP000295560"/>
    </source>
</evidence>
<dbReference type="SUPFAM" id="SSF90123">
    <property type="entry name" value="ABC transporter transmembrane region"/>
    <property type="match status" value="2"/>
</dbReference>
<feature type="signal peptide" evidence="9">
    <location>
        <begin position="1"/>
        <end position="29"/>
    </location>
</feature>
<feature type="transmembrane region" description="Helical" evidence="8">
    <location>
        <begin position="232"/>
        <end position="255"/>
    </location>
</feature>
<feature type="domain" description="ABC transporter" evidence="10">
    <location>
        <begin position="322"/>
        <end position="554"/>
    </location>
</feature>
<sequence>MRGQALTWRRLAGVPVTVAVLLASVAAAAETAAATVAGQVAAGPTVALVAALAVLLVGSAGLDMGGRVLFSGVVGRAEGRLRADLLTSATAQPITVLEDQAVGELIDRVDDDTRQLAHLFRRAGWETGRAVLRSVLGWLVAGFVWWPAWVAFPVVAALVVLVAKPLTARIARCKTEEEAAWSDHSAQLEEAIAGQDDVRTALGQAHVVRAYAERAHAVLERVRRTCRASTKVGLRTGFLVHALLAGVALAGVAAVSGGGAGVAQLVTLWLLVTAFVGQVDQIVDRMPEIQAGLGALARVGSLLSAEREPSGGGSVPQGPASVRFDGLTAGYPGGFHLAGIDLTVEAGTTCALVGRTGSGKSTVVRVLSRAVEPPAGQVFVGGRDVTTVAIDDLRRAVGVVTQRTEILSATLAENITLFADVRRSDVETAVRALGLDEWVDGLPDGLDTRLGVGGLTLSAGEEQLVAFARLLVRDVAVVVLDEATARMDPQTEERVTRAASALLAGRTGILVAHRLSTVRRADTVAVLDGGRVVQEGPRASLAARPGRFADLLAAAGESPDTETAPAPLRRAARRPVVPPVAAPSPPLWRAVVRLLAAHPNWGLFGGFMFTLATVGGATGAVTGWLWGRVVGALEAGAQPWNAALLLTGVLLLFPVWIAFAFRTYPLWWSALALRMRLSVLRGQTMQHRLVRTPPGEVVARALDSDRLVLYADRWVDVANGVIVVGVTWLVSGDVRAAAVIGVALVLCAVTSAIGAPFAGRAGRAAADARARFGTALGSALEAVRTVKLAAAVGPVRAHLADVDRHRVRAAIREQSVRAVLDGVPGIVVQSAVVLSWSLHLNGTWDLPTALLVTTALSGSVFLGQVFGSAVTEAPIARRWLTTVSALAGTSRLAALPSGVDLVTGAAPEPDVPPREPLRRLSLEKVTAVHDDGTVGVEAVDLDVDAGALVLLTGQVGSGKSSLLAGLAGLVGHEGTVRWNGRAVDDPESFLRPGQVAYVAQLPRVLSGSFADNITLGHRRAVGDAVADARLGPDVDAAGGTGAVVGHRGIRLSGGQVQRLAMARALATGAELIVADDVSSALDVRTEIELWSALRERGTTVVGASSKRAALDRADRVVVLEDGRVADQGPWRELSARWGHLAG</sequence>
<dbReference type="PANTHER" id="PTHR24221">
    <property type="entry name" value="ATP-BINDING CASSETTE SUB-FAMILY B"/>
    <property type="match status" value="1"/>
</dbReference>